<reference evidence="2" key="1">
    <citation type="submission" date="2020-02" db="EMBL/GenBank/DDBJ databases">
        <authorList>
            <person name="Meier V. D."/>
        </authorList>
    </citation>
    <scope>NUCLEOTIDE SEQUENCE</scope>
    <source>
        <strain evidence="2">AVDCRST_MAG64</strain>
    </source>
</reference>
<evidence type="ECO:0000313" key="2">
    <source>
        <dbReference type="EMBL" id="CAA9388524.1"/>
    </source>
</evidence>
<name>A0A6J4NLG1_9BACT</name>
<dbReference type="AlphaFoldDB" id="A0A6J4NLG1"/>
<accession>A0A6J4NLG1</accession>
<organism evidence="2">
    <name type="scientific">uncultured Phycisphaerae bacterium</name>
    <dbReference type="NCBI Taxonomy" id="904963"/>
    <lineage>
        <taxon>Bacteria</taxon>
        <taxon>Pseudomonadati</taxon>
        <taxon>Planctomycetota</taxon>
        <taxon>Phycisphaerae</taxon>
        <taxon>environmental samples</taxon>
    </lineage>
</organism>
<gene>
    <name evidence="2" type="ORF">AVDCRST_MAG64-1060</name>
</gene>
<sequence>MVARLPADGFRLTAGDVVAWVALLGSDPDDDLRQDQVPAAIDNLISDDPLVLDPAQRPLSEAGQGPDGGFELSEQALADYATGRRAGGDPRLDAFPPESRTSSADAPEPDRHDDPIRPEDHDV</sequence>
<dbReference type="EMBL" id="CADCUQ010000249">
    <property type="protein sequence ID" value="CAA9388524.1"/>
    <property type="molecule type" value="Genomic_DNA"/>
</dbReference>
<feature type="compositionally biased region" description="Basic and acidic residues" evidence="1">
    <location>
        <begin position="108"/>
        <end position="123"/>
    </location>
</feature>
<feature type="region of interest" description="Disordered" evidence="1">
    <location>
        <begin position="48"/>
        <end position="123"/>
    </location>
</feature>
<protein>
    <submittedName>
        <fullName evidence="2">Uncharacterized protein</fullName>
    </submittedName>
</protein>
<proteinExistence type="predicted"/>
<evidence type="ECO:0000256" key="1">
    <source>
        <dbReference type="SAM" id="MobiDB-lite"/>
    </source>
</evidence>